<feature type="transmembrane region" description="Helical" evidence="7">
    <location>
        <begin position="16"/>
        <end position="42"/>
    </location>
</feature>
<evidence type="ECO:0000256" key="7">
    <source>
        <dbReference type="SAM" id="Phobius"/>
    </source>
</evidence>
<feature type="region of interest" description="Disordered" evidence="6">
    <location>
        <begin position="279"/>
        <end position="368"/>
    </location>
</feature>
<dbReference type="PANTHER" id="PTHR33048:SF129">
    <property type="entry name" value="INTEGRAL MEMBRANE PROTEIN-RELATED"/>
    <property type="match status" value="1"/>
</dbReference>
<dbReference type="GO" id="GO:0016020">
    <property type="term" value="C:membrane"/>
    <property type="evidence" value="ECO:0007669"/>
    <property type="project" value="UniProtKB-SubCell"/>
</dbReference>
<dbReference type="InterPro" id="IPR049326">
    <property type="entry name" value="Rhodopsin_dom_fungi"/>
</dbReference>
<name>A0AB34KSL5_9PEZI</name>
<evidence type="ECO:0000256" key="4">
    <source>
        <dbReference type="ARBA" id="ARBA00023136"/>
    </source>
</evidence>
<dbReference type="Proteomes" id="UP000803884">
    <property type="component" value="Unassembled WGS sequence"/>
</dbReference>
<keyword evidence="2 7" id="KW-0812">Transmembrane</keyword>
<comment type="similarity">
    <text evidence="5">Belongs to the SAT4 family.</text>
</comment>
<accession>A0AB34KSL5</accession>
<organism evidence="9 10">
    <name type="scientific">Cladosporium halotolerans</name>
    <dbReference type="NCBI Taxonomy" id="1052096"/>
    <lineage>
        <taxon>Eukaryota</taxon>
        <taxon>Fungi</taxon>
        <taxon>Dikarya</taxon>
        <taxon>Ascomycota</taxon>
        <taxon>Pezizomycotina</taxon>
        <taxon>Dothideomycetes</taxon>
        <taxon>Dothideomycetidae</taxon>
        <taxon>Cladosporiales</taxon>
        <taxon>Cladosporiaceae</taxon>
        <taxon>Cladosporium</taxon>
    </lineage>
</organism>
<keyword evidence="10" id="KW-1185">Reference proteome</keyword>
<dbReference type="RefSeq" id="XP_069231084.1">
    <property type="nucleotide sequence ID" value="XM_069371996.1"/>
</dbReference>
<evidence type="ECO:0000256" key="6">
    <source>
        <dbReference type="SAM" id="MobiDB-lite"/>
    </source>
</evidence>
<sequence length="368" mass="40765">MREIFHHPSTLNLQQVLIIIQALLVPAYIGSIVFTVFVLLSTEKYGSGTHVWDVPPTLFEPLAMAAWASELTFLIAIACTKCSVLFFHRRLTKGSYDRRWLFATYVALSVAVAYSLAFILMLIFSCSPTNAYWKSYNPAYTGEFTCHTSTSVNAVSGALGALTDLYTVLLPCIMLWNLDTPRRQKIALNFLFSLGLLVAAAGAVRTYYLHKVGFSPDLTWIGFDAFVWAELEMQLALICASAPALRVCFRILRGPFSRNRSSARSNSIYELRRGSARLADSPTDEVKPPLPGSKEEKRKQEISVDSQESDATFSSSSQHSSKGRNDSGVEASIDGSVRGTRWYEESGDHDGRQFNLQKPARAANGSMV</sequence>
<feature type="transmembrane region" description="Helical" evidence="7">
    <location>
        <begin position="188"/>
        <end position="208"/>
    </location>
</feature>
<feature type="transmembrane region" description="Helical" evidence="7">
    <location>
        <begin position="154"/>
        <end position="176"/>
    </location>
</feature>
<feature type="transmembrane region" description="Helical" evidence="7">
    <location>
        <begin position="62"/>
        <end position="88"/>
    </location>
</feature>
<dbReference type="InterPro" id="IPR052337">
    <property type="entry name" value="SAT4-like"/>
</dbReference>
<gene>
    <name evidence="9" type="ORF">WHR41_03390</name>
</gene>
<dbReference type="GeneID" id="96004834"/>
<feature type="transmembrane region" description="Helical" evidence="7">
    <location>
        <begin position="100"/>
        <end position="124"/>
    </location>
</feature>
<feature type="domain" description="Rhodopsin" evidence="8">
    <location>
        <begin position="22"/>
        <end position="250"/>
    </location>
</feature>
<keyword evidence="3 7" id="KW-1133">Transmembrane helix</keyword>
<dbReference type="Pfam" id="PF20684">
    <property type="entry name" value="Fung_rhodopsin"/>
    <property type="match status" value="1"/>
</dbReference>
<feature type="compositionally biased region" description="Basic and acidic residues" evidence="6">
    <location>
        <begin position="341"/>
        <end position="352"/>
    </location>
</feature>
<proteinExistence type="inferred from homology"/>
<dbReference type="AlphaFoldDB" id="A0AB34KSL5"/>
<evidence type="ECO:0000313" key="10">
    <source>
        <dbReference type="Proteomes" id="UP000803884"/>
    </source>
</evidence>
<dbReference type="PANTHER" id="PTHR33048">
    <property type="entry name" value="PTH11-LIKE INTEGRAL MEMBRANE PROTEIN (AFU_ORTHOLOGUE AFUA_5G11245)"/>
    <property type="match status" value="1"/>
</dbReference>
<comment type="caution">
    <text evidence="9">The sequence shown here is derived from an EMBL/GenBank/DDBJ whole genome shotgun (WGS) entry which is preliminary data.</text>
</comment>
<evidence type="ECO:0000313" key="9">
    <source>
        <dbReference type="EMBL" id="KAL1587979.1"/>
    </source>
</evidence>
<evidence type="ECO:0000256" key="3">
    <source>
        <dbReference type="ARBA" id="ARBA00022989"/>
    </source>
</evidence>
<evidence type="ECO:0000256" key="2">
    <source>
        <dbReference type="ARBA" id="ARBA00022692"/>
    </source>
</evidence>
<feature type="compositionally biased region" description="Basic and acidic residues" evidence="6">
    <location>
        <begin position="293"/>
        <end position="302"/>
    </location>
</feature>
<reference evidence="9 10" key="1">
    <citation type="journal article" date="2020" name="Microbiol. Resour. Announc.">
        <title>Draft Genome Sequence of a Cladosporium Species Isolated from the Mesophotic Ascidian Didemnum maculosum.</title>
        <authorList>
            <person name="Gioti A."/>
            <person name="Siaperas R."/>
            <person name="Nikolaivits E."/>
            <person name="Le Goff G."/>
            <person name="Ouazzani J."/>
            <person name="Kotoulas G."/>
            <person name="Topakas E."/>
        </authorList>
    </citation>
    <scope>NUCLEOTIDE SEQUENCE [LARGE SCALE GENOMIC DNA]</scope>
    <source>
        <strain evidence="9 10">TM138-S3</strain>
    </source>
</reference>
<evidence type="ECO:0000256" key="1">
    <source>
        <dbReference type="ARBA" id="ARBA00004141"/>
    </source>
</evidence>
<protein>
    <recommendedName>
        <fullName evidence="8">Rhodopsin domain-containing protein</fullName>
    </recommendedName>
</protein>
<feature type="compositionally biased region" description="Polar residues" evidence="6">
    <location>
        <begin position="303"/>
        <end position="320"/>
    </location>
</feature>
<dbReference type="EMBL" id="JAAQHG020000008">
    <property type="protein sequence ID" value="KAL1587979.1"/>
    <property type="molecule type" value="Genomic_DNA"/>
</dbReference>
<comment type="subcellular location">
    <subcellularLocation>
        <location evidence="1">Membrane</location>
        <topology evidence="1">Multi-pass membrane protein</topology>
    </subcellularLocation>
</comment>
<evidence type="ECO:0000259" key="8">
    <source>
        <dbReference type="Pfam" id="PF20684"/>
    </source>
</evidence>
<evidence type="ECO:0000256" key="5">
    <source>
        <dbReference type="ARBA" id="ARBA00038359"/>
    </source>
</evidence>
<keyword evidence="4 7" id="KW-0472">Membrane</keyword>